<accession>A0A8A3PN73</accession>
<keyword evidence="2" id="KW-1185">Reference proteome</keyword>
<protein>
    <submittedName>
        <fullName evidence="1">Uncharacterized protein</fullName>
    </submittedName>
</protein>
<dbReference type="Proteomes" id="UP000672032">
    <property type="component" value="Chromosome 7"/>
</dbReference>
<gene>
    <name evidence="1" type="ORF">DSL72_006240</name>
</gene>
<sequence length="250" mass="28260">MSFRTSSNVEACETESLGTMARAEAVHAILERTKSLERFLVHKSQSFSVENAKDGMEDESDKTAAVNAKFRRPQKSIRSKHEYNLDTVALKHRHVIASVNKQLNNLSRYTLEARLKILVEHRQEFQVDIKTFEEYLSLLRKLDVADDKGVVHKIETALKLMAESSAMRSSIEARIQEVNVFLSEASDKLDLGSRRQMMLGLGVRHGAYGSALSLRDHEKSPQSKYQHLLDFGSLTEQANGTKVVSRKSEL</sequence>
<dbReference type="AlphaFoldDB" id="A0A8A3PN73"/>
<dbReference type="OrthoDB" id="3538388at2759"/>
<evidence type="ECO:0000313" key="1">
    <source>
        <dbReference type="EMBL" id="QSZ36364.1"/>
    </source>
</evidence>
<reference evidence="1" key="1">
    <citation type="submission" date="2020-10" db="EMBL/GenBank/DDBJ databases">
        <title>Genome Sequence of Monilinia vaccinii-corymbosi Sheds Light on Mummy Berry Disease Infection of Blueberry and Mating Type.</title>
        <authorList>
            <person name="Yow A.G."/>
            <person name="Zhang Y."/>
            <person name="Bansal K."/>
            <person name="Eacker S.M."/>
            <person name="Sullivan S."/>
            <person name="Liachko I."/>
            <person name="Cubeta M.A."/>
            <person name="Rollins J.A."/>
            <person name="Ashrafi H."/>
        </authorList>
    </citation>
    <scope>NUCLEOTIDE SEQUENCE</scope>
    <source>
        <strain evidence="1">RL-1</strain>
    </source>
</reference>
<evidence type="ECO:0000313" key="2">
    <source>
        <dbReference type="Proteomes" id="UP000672032"/>
    </source>
</evidence>
<organism evidence="1 2">
    <name type="scientific">Monilinia vaccinii-corymbosi</name>
    <dbReference type="NCBI Taxonomy" id="61207"/>
    <lineage>
        <taxon>Eukaryota</taxon>
        <taxon>Fungi</taxon>
        <taxon>Dikarya</taxon>
        <taxon>Ascomycota</taxon>
        <taxon>Pezizomycotina</taxon>
        <taxon>Leotiomycetes</taxon>
        <taxon>Helotiales</taxon>
        <taxon>Sclerotiniaceae</taxon>
        <taxon>Monilinia</taxon>
    </lineage>
</organism>
<name>A0A8A3PN73_9HELO</name>
<proteinExistence type="predicted"/>
<dbReference type="EMBL" id="CP063411">
    <property type="protein sequence ID" value="QSZ36364.1"/>
    <property type="molecule type" value="Genomic_DNA"/>
</dbReference>